<sequence length="109" mass="11534">MTVRFTGDGPTPEEVLGSAERLYGMAVMELERTIDAIRAGEFNEVKAAQTAIRELRATALAVLQERGKVDQLRKQIAGHVGAGGALDLDEARAEIGRRLACLRSAGGGG</sequence>
<gene>
    <name evidence="1" type="ORF">G8O29_14590</name>
</gene>
<dbReference type="EMBL" id="JAANHS010000013">
    <property type="protein sequence ID" value="NHB77946.1"/>
    <property type="molecule type" value="Genomic_DNA"/>
</dbReference>
<dbReference type="Proteomes" id="UP001515660">
    <property type="component" value="Unassembled WGS sequence"/>
</dbReference>
<accession>A0ABX0G9Z0</accession>
<protein>
    <recommendedName>
        <fullName evidence="3">Permease</fullName>
    </recommendedName>
</protein>
<comment type="caution">
    <text evidence="1">The sequence shown here is derived from an EMBL/GenBank/DDBJ whole genome shotgun (WGS) entry which is preliminary data.</text>
</comment>
<proteinExistence type="predicted"/>
<evidence type="ECO:0000313" key="2">
    <source>
        <dbReference type="Proteomes" id="UP001515660"/>
    </source>
</evidence>
<name>A0ABX0G9Z0_9RHOB</name>
<evidence type="ECO:0008006" key="3">
    <source>
        <dbReference type="Google" id="ProtNLM"/>
    </source>
</evidence>
<organism evidence="1 2">
    <name type="scientific">Rhodobacter calidifons</name>
    <dbReference type="NCBI Taxonomy" id="2715277"/>
    <lineage>
        <taxon>Bacteria</taxon>
        <taxon>Pseudomonadati</taxon>
        <taxon>Pseudomonadota</taxon>
        <taxon>Alphaproteobacteria</taxon>
        <taxon>Rhodobacterales</taxon>
        <taxon>Rhodobacter group</taxon>
        <taxon>Rhodobacter</taxon>
    </lineage>
</organism>
<keyword evidence="2" id="KW-1185">Reference proteome</keyword>
<reference evidence="1 2" key="1">
    <citation type="journal article" date="2022" name="Microorganisms">
        <title>Genome Sequence and Characterization of a Xanthorhodopsin-Containing, Aerobic Anoxygenic Phototrophic Rhodobacter Species, Isolated from Mesophilic Conditions at Yellowstone National Park.</title>
        <authorList>
            <person name="Kyndt J.A."/>
            <person name="Robertson S."/>
            <person name="Shoffstall I.B."/>
            <person name="Ramaley R.F."/>
            <person name="Meyer T.E."/>
        </authorList>
    </citation>
    <scope>NUCLEOTIDE SEQUENCE [LARGE SCALE GENOMIC DNA]</scope>
    <source>
        <strain evidence="1 2">M37P</strain>
    </source>
</reference>
<evidence type="ECO:0000313" key="1">
    <source>
        <dbReference type="EMBL" id="NHB77946.1"/>
    </source>
</evidence>